<name>A0A0B5AT43_9BACL</name>
<geneLocation type="plasmid" evidence="3"/>
<dbReference type="EMBL" id="CP009417">
    <property type="protein sequence ID" value="AJD93345.1"/>
    <property type="molecule type" value="Genomic_DNA"/>
</dbReference>
<dbReference type="HOGENOM" id="CLU_2382265_0_0_9"/>
<keyword evidence="3" id="KW-1185">Reference proteome</keyword>
<dbReference type="KEGG" id="jeo:JMA_40270"/>
<organism evidence="2 3">
    <name type="scientific">Jeotgalibacillus malaysiensis</name>
    <dbReference type="NCBI Taxonomy" id="1508404"/>
    <lineage>
        <taxon>Bacteria</taxon>
        <taxon>Bacillati</taxon>
        <taxon>Bacillota</taxon>
        <taxon>Bacilli</taxon>
        <taxon>Bacillales</taxon>
        <taxon>Caryophanaceae</taxon>
        <taxon>Jeotgalibacillus</taxon>
    </lineage>
</organism>
<proteinExistence type="predicted"/>
<reference evidence="2 3" key="1">
    <citation type="submission" date="2014-08" db="EMBL/GenBank/DDBJ databases">
        <title>Complete genome of a marine bacteria Jeotgalibacillus malaysiensis.</title>
        <authorList>
            <person name="Yaakop A.S."/>
            <person name="Chan K.-G."/>
            <person name="Goh K.M."/>
        </authorList>
    </citation>
    <scope>NUCLEOTIDE SEQUENCE [LARGE SCALE GENOMIC DNA]</scope>
    <source>
        <strain evidence="2 3">D5</strain>
        <plasmid evidence="3">Plasmid</plasmid>
    </source>
</reference>
<evidence type="ECO:0000313" key="3">
    <source>
        <dbReference type="Proteomes" id="UP000031449"/>
    </source>
</evidence>
<feature type="coiled-coil region" evidence="1">
    <location>
        <begin position="6"/>
        <end position="33"/>
    </location>
</feature>
<evidence type="ECO:0000256" key="1">
    <source>
        <dbReference type="SAM" id="Coils"/>
    </source>
</evidence>
<accession>A0A0B5AT43</accession>
<keyword evidence="1" id="KW-0175">Coiled coil</keyword>
<keyword evidence="2" id="KW-0614">Plasmid</keyword>
<evidence type="ECO:0000313" key="2">
    <source>
        <dbReference type="EMBL" id="AJD93345.1"/>
    </source>
</evidence>
<dbReference type="BioCyc" id="JESP1508404:G14D9-13311-MONOMER"/>
<dbReference type="AlphaFoldDB" id="A0A0B5AT43"/>
<gene>
    <name evidence="2" type="ORF">JMA_40270</name>
</gene>
<sequence length="94" mass="11322">MIKEMMNQLLSSKQGLEDKLREVNYEIERLQHHVCPHEHMVENYGKGTCPDCQYRTKGWYCKESPTKECDYYDEENDEYDEDCCIHCGHPEERK</sequence>
<protein>
    <submittedName>
        <fullName evidence="2">Uncharacterized protein</fullName>
    </submittedName>
</protein>
<dbReference type="Proteomes" id="UP000031449">
    <property type="component" value="Plasmid unnamed"/>
</dbReference>